<dbReference type="InterPro" id="IPR029063">
    <property type="entry name" value="SAM-dependent_MTases_sf"/>
</dbReference>
<dbReference type="InterPro" id="IPR056716">
    <property type="entry name" value="DUF7814"/>
</dbReference>
<dbReference type="EC" id="2.1.1.72" evidence="1"/>
<dbReference type="Pfam" id="PF07669">
    <property type="entry name" value="Eco57I"/>
    <property type="match status" value="1"/>
</dbReference>
<dbReference type="InterPro" id="IPR002052">
    <property type="entry name" value="DNA_methylase_N6_adenine_CS"/>
</dbReference>
<keyword evidence="5" id="KW-0680">Restriction system</keyword>
<evidence type="ECO:0000259" key="11">
    <source>
        <dbReference type="Pfam" id="PF23653"/>
    </source>
</evidence>
<dbReference type="InterPro" id="IPR050953">
    <property type="entry name" value="N4_N6_ade-DNA_methylase"/>
</dbReference>
<dbReference type="PANTHER" id="PTHR33841:SF1">
    <property type="entry name" value="DNA METHYLTRANSFERASE A"/>
    <property type="match status" value="1"/>
</dbReference>
<reference evidence="13 14" key="1">
    <citation type="submission" date="2016-10" db="EMBL/GenBank/DDBJ databases">
        <authorList>
            <person name="de Groot N.N."/>
        </authorList>
    </citation>
    <scope>NUCLEOTIDE SEQUENCE [LARGE SCALE GENOMIC DNA]</scope>
    <source>
        <strain>GEY</strain>
        <strain evidence="14">DSM 9560</strain>
    </source>
</reference>
<dbReference type="Proteomes" id="UP000199513">
    <property type="component" value="Unassembled WGS sequence"/>
</dbReference>
<protein>
    <recommendedName>
        <fullName evidence="1">site-specific DNA-methyltransferase (adenine-specific)</fullName>
        <ecNumber evidence="1">2.1.1.72</ecNumber>
    </recommendedName>
</protein>
<dbReference type="GO" id="GO:0032259">
    <property type="term" value="P:methylation"/>
    <property type="evidence" value="ECO:0007669"/>
    <property type="project" value="UniProtKB-KW"/>
</dbReference>
<evidence type="ECO:0000259" key="12">
    <source>
        <dbReference type="Pfam" id="PF25120"/>
    </source>
</evidence>
<organism evidence="13 14">
    <name type="scientific">Thermoflexibacter ruber</name>
    <dbReference type="NCBI Taxonomy" id="1003"/>
    <lineage>
        <taxon>Bacteria</taxon>
        <taxon>Pseudomonadati</taxon>
        <taxon>Bacteroidota</taxon>
        <taxon>Cytophagia</taxon>
        <taxon>Cytophagales</taxon>
        <taxon>Thermoflexibacteraceae</taxon>
        <taxon>Thermoflexibacter</taxon>
    </lineage>
</organism>
<dbReference type="Gene3D" id="3.90.220.10">
    <property type="entry name" value="Adenine-n6-DNA-methyltransferase Taqi, Chain A, domain 2"/>
    <property type="match status" value="1"/>
</dbReference>
<feature type="domain" description="TaqI-like C-terminal specificity" evidence="10">
    <location>
        <begin position="1075"/>
        <end position="1187"/>
    </location>
</feature>
<evidence type="ECO:0000313" key="13">
    <source>
        <dbReference type="EMBL" id="SFE40966.1"/>
    </source>
</evidence>
<keyword evidence="6" id="KW-0238">DNA-binding</keyword>
<evidence type="ECO:0000256" key="4">
    <source>
        <dbReference type="ARBA" id="ARBA00022691"/>
    </source>
</evidence>
<dbReference type="PANTHER" id="PTHR33841">
    <property type="entry name" value="DNA METHYLTRANSFERASE YEEA-RELATED"/>
    <property type="match status" value="1"/>
</dbReference>
<evidence type="ECO:0000259" key="9">
    <source>
        <dbReference type="Pfam" id="PF07669"/>
    </source>
</evidence>
<keyword evidence="14" id="KW-1185">Reference proteome</keyword>
<dbReference type="SUPFAM" id="SSF53335">
    <property type="entry name" value="S-adenosyl-L-methionine-dependent methyltransferases"/>
    <property type="match status" value="1"/>
</dbReference>
<dbReference type="PRINTS" id="PR00507">
    <property type="entry name" value="N12N6MTFRASE"/>
</dbReference>
<sequence length="1243" mass="145895">MTVEVLTPQQSISEIYQAHYLVRREIDLLKSELGRLFSRIDENESEEHFKNITADFLKTVFYKTDYEVNTKNRKDLVIHNGKSVKDAVGVIIEAKKPSNKAEMFSAEKPNAKALHELILDYFEEREEKDNIEIKYLIITNLYEWFIFDENGFDKAFYRNTEIKKLYKSKKEQGKDNPFFYTELAKILSQVDDNLKVTYFNLKDYQQVAALPPDDEQDLVFEHLWKVLSPAHLLKLPLSNDANTLNQPFYNELLHILGLEEVIDKSQGGKKLIKRIQKESERSEGSMMENVLYIISLDKKWQHLPNLSEYGDTPQEQLEEIAISLCITWLNRILFLKLLEGQLLTYKINEQVINEKEQGKSANPVDLSKVRFLHTTQIKDFDELHELFFEVLAVKKHERNKVVSEKFGEIPYLNSSLFEEIELEEKVLKINQLKNRLEIPLYSQTVLKKNGKRLTGKKRALEYLFDFLGAFDFAKTEKNKIQEESKDLINSAVLGLVFEQLNGYKEGSFFTPSFITMYMCRETIRKVVVQKFKQANIGFEGDSFEDLKMFLSKDNYKSDRLRLYNQVFNSIKICDPAVGSGHFLVAALNELIACKSELQIIASPENMLLGFLQIEIQNDELRVKNLQLNEEHAYRKPPQNFTQKPYYQVIQETLFHEKKTLIENCLFGVDINPNSVKICRLRLWIELLKNAYYQAEPTPKGFRYTELETLPNIDINIKVGNSLISRFALDDKYQKLANGARQKLRLATQKYKEQVIIYKNTTDPQTKQNAEKEIANIKKLFSTTANPYDKDYQLLKEKEAQLGEMPLFFDRKEQETWIENTQKLTQEVEALRKKHEEKLQTVYGKAFEWRFEFPEVLNEDGDFEGFDFVVGNPPYSRDYLSRLKKFFDELFETSEYKIDPFVFFIERGTHLLYKEGWLNMIVPNTWLNTDTFSKLRHFLLNKTHIEFITNLGRDVFPKANVDTCIVSLNNFNPIKEVKITDASNEKEKDLRIINYKKLFYKNPNDWFKNKNYIFDIHIDSNEKVIIEKLLSKSILLGSITEISQGLIPYNKREQSLLNPYISTEPQDETWKPFLDRGNCIGKYSLTWNGLYVKFGSWLYTANHPKFYENEKILIQRHRNPTLKTRIIATYDNQGYYYKDNLCGVILKTQDYDLKFLLAVLNSSTANFYYKKNHTEVSLNPTYLKQIPIPQLSAAEQVLFVDLVEQILTKKKQGQDTSQLEREIDERIFDLYGLSEEEKKWVSNS</sequence>
<evidence type="ECO:0000256" key="2">
    <source>
        <dbReference type="ARBA" id="ARBA00022603"/>
    </source>
</evidence>
<keyword evidence="3" id="KW-0808">Transferase</keyword>
<name>A0A1I2AAS0_9BACT</name>
<evidence type="ECO:0000256" key="7">
    <source>
        <dbReference type="ARBA" id="ARBA00047942"/>
    </source>
</evidence>
<keyword evidence="2 13" id="KW-0489">Methyltransferase</keyword>
<dbReference type="AlphaFoldDB" id="A0A1I2AAS0"/>
<evidence type="ECO:0000259" key="10">
    <source>
        <dbReference type="Pfam" id="PF12950"/>
    </source>
</evidence>
<evidence type="ECO:0000256" key="3">
    <source>
        <dbReference type="ARBA" id="ARBA00022679"/>
    </source>
</evidence>
<accession>A0A1I2AAS0</accession>
<evidence type="ECO:0000256" key="1">
    <source>
        <dbReference type="ARBA" id="ARBA00011900"/>
    </source>
</evidence>
<gene>
    <name evidence="13" type="ORF">SAMN04488541_100194</name>
</gene>
<evidence type="ECO:0000313" key="14">
    <source>
        <dbReference type="Proteomes" id="UP000199513"/>
    </source>
</evidence>
<dbReference type="Pfam" id="PF25120">
    <property type="entry name" value="DUF7814"/>
    <property type="match status" value="1"/>
</dbReference>
<dbReference type="OrthoDB" id="32195at2"/>
<evidence type="ECO:0000256" key="6">
    <source>
        <dbReference type="ARBA" id="ARBA00023125"/>
    </source>
</evidence>
<feature type="domain" description="DUF7814" evidence="12">
    <location>
        <begin position="241"/>
        <end position="488"/>
    </location>
</feature>
<dbReference type="InterPro" id="IPR011639">
    <property type="entry name" value="MethylTrfase_TaqI-like_dom"/>
</dbReference>
<evidence type="ECO:0000256" key="8">
    <source>
        <dbReference type="SAM" id="Coils"/>
    </source>
</evidence>
<dbReference type="SUPFAM" id="SSF116734">
    <property type="entry name" value="DNA methylase specificity domain"/>
    <property type="match status" value="1"/>
</dbReference>
<dbReference type="Pfam" id="PF12950">
    <property type="entry name" value="TaqI_C"/>
    <property type="match status" value="1"/>
</dbReference>
<evidence type="ECO:0000256" key="5">
    <source>
        <dbReference type="ARBA" id="ARBA00022747"/>
    </source>
</evidence>
<dbReference type="InterPro" id="IPR023135">
    <property type="entry name" value="N6_DNA_MeTrfase_TaqI_C"/>
</dbReference>
<proteinExistence type="predicted"/>
<dbReference type="GO" id="GO:0009007">
    <property type="term" value="F:site-specific DNA-methyltransferase (adenine-specific) activity"/>
    <property type="evidence" value="ECO:0007669"/>
    <property type="project" value="UniProtKB-EC"/>
</dbReference>
<dbReference type="RefSeq" id="WP_091538273.1">
    <property type="nucleotide sequence ID" value="NZ_FONY01000001.1"/>
</dbReference>
<feature type="domain" description="DUF7149" evidence="11">
    <location>
        <begin position="7"/>
        <end position="240"/>
    </location>
</feature>
<feature type="domain" description="Type II methyltransferase M.TaqI-like" evidence="9">
    <location>
        <begin position="663"/>
        <end position="955"/>
    </location>
</feature>
<dbReference type="EMBL" id="FONY01000001">
    <property type="protein sequence ID" value="SFE40966.1"/>
    <property type="molecule type" value="Genomic_DNA"/>
</dbReference>
<dbReference type="GO" id="GO:0009307">
    <property type="term" value="P:DNA restriction-modification system"/>
    <property type="evidence" value="ECO:0007669"/>
    <property type="project" value="UniProtKB-KW"/>
</dbReference>
<dbReference type="GO" id="GO:0003677">
    <property type="term" value="F:DNA binding"/>
    <property type="evidence" value="ECO:0007669"/>
    <property type="project" value="UniProtKB-KW"/>
</dbReference>
<keyword evidence="4" id="KW-0949">S-adenosyl-L-methionine</keyword>
<dbReference type="Gene3D" id="3.40.50.150">
    <property type="entry name" value="Vaccinia Virus protein VP39"/>
    <property type="match status" value="1"/>
</dbReference>
<feature type="coiled-coil region" evidence="8">
    <location>
        <begin position="813"/>
        <end position="840"/>
    </location>
</feature>
<dbReference type="PROSITE" id="PS00092">
    <property type="entry name" value="N6_MTASE"/>
    <property type="match status" value="1"/>
</dbReference>
<keyword evidence="8" id="KW-0175">Coiled coil</keyword>
<dbReference type="Pfam" id="PF23653">
    <property type="entry name" value="DUF7149"/>
    <property type="match status" value="1"/>
</dbReference>
<dbReference type="STRING" id="1003.SAMN04488541_100194"/>
<dbReference type="InterPro" id="IPR025931">
    <property type="entry name" value="TaqI_C"/>
</dbReference>
<dbReference type="InterPro" id="IPR055573">
    <property type="entry name" value="DUF7149"/>
</dbReference>
<comment type="catalytic activity">
    <reaction evidence="7">
        <text>a 2'-deoxyadenosine in DNA + S-adenosyl-L-methionine = an N(6)-methyl-2'-deoxyadenosine in DNA + S-adenosyl-L-homocysteine + H(+)</text>
        <dbReference type="Rhea" id="RHEA:15197"/>
        <dbReference type="Rhea" id="RHEA-COMP:12418"/>
        <dbReference type="Rhea" id="RHEA-COMP:12419"/>
        <dbReference type="ChEBI" id="CHEBI:15378"/>
        <dbReference type="ChEBI" id="CHEBI:57856"/>
        <dbReference type="ChEBI" id="CHEBI:59789"/>
        <dbReference type="ChEBI" id="CHEBI:90615"/>
        <dbReference type="ChEBI" id="CHEBI:90616"/>
        <dbReference type="EC" id="2.1.1.72"/>
    </reaction>
</comment>